<dbReference type="Gene3D" id="3.40.50.300">
    <property type="entry name" value="P-loop containing nucleotide triphosphate hydrolases"/>
    <property type="match status" value="2"/>
</dbReference>
<dbReference type="PANTHER" id="PTHR43790:SF3">
    <property type="entry name" value="D-ALLOSE IMPORT ATP-BINDING PROTEIN ALSA-RELATED"/>
    <property type="match status" value="1"/>
</dbReference>
<dbReference type="CDD" id="cd03216">
    <property type="entry name" value="ABC_Carb_Monos_I"/>
    <property type="match status" value="1"/>
</dbReference>
<evidence type="ECO:0000256" key="9">
    <source>
        <dbReference type="ARBA" id="ARBA00023136"/>
    </source>
</evidence>
<dbReference type="PROSITE" id="PS00211">
    <property type="entry name" value="ABC_TRANSPORTER_1"/>
    <property type="match status" value="1"/>
</dbReference>
<keyword evidence="8" id="KW-1278">Translocase</keyword>
<keyword evidence="7 11" id="KW-0067">ATP-binding</keyword>
<keyword evidence="5" id="KW-0677">Repeat</keyword>
<evidence type="ECO:0000256" key="7">
    <source>
        <dbReference type="ARBA" id="ARBA00022840"/>
    </source>
</evidence>
<organism evidence="11 12">
    <name type="scientific">Paraburkholderia dipogonis</name>
    <dbReference type="NCBI Taxonomy" id="1211383"/>
    <lineage>
        <taxon>Bacteria</taxon>
        <taxon>Pseudomonadati</taxon>
        <taxon>Pseudomonadota</taxon>
        <taxon>Betaproteobacteria</taxon>
        <taxon>Burkholderiales</taxon>
        <taxon>Burkholderiaceae</taxon>
        <taxon>Paraburkholderia</taxon>
    </lineage>
</organism>
<dbReference type="Pfam" id="PF00005">
    <property type="entry name" value="ABC_tran"/>
    <property type="match status" value="2"/>
</dbReference>
<feature type="domain" description="ABC transporter" evidence="10">
    <location>
        <begin position="263"/>
        <end position="506"/>
    </location>
</feature>
<evidence type="ECO:0000256" key="5">
    <source>
        <dbReference type="ARBA" id="ARBA00022737"/>
    </source>
</evidence>
<keyword evidence="2" id="KW-1003">Cell membrane</keyword>
<dbReference type="InterPro" id="IPR050107">
    <property type="entry name" value="ABC_carbohydrate_import_ATPase"/>
</dbReference>
<dbReference type="Proteomes" id="UP000297385">
    <property type="component" value="Unassembled WGS sequence"/>
</dbReference>
<dbReference type="GO" id="GO:0005524">
    <property type="term" value="F:ATP binding"/>
    <property type="evidence" value="ECO:0007669"/>
    <property type="project" value="UniProtKB-KW"/>
</dbReference>
<dbReference type="GO" id="GO:0016887">
    <property type="term" value="F:ATP hydrolysis activity"/>
    <property type="evidence" value="ECO:0007669"/>
    <property type="project" value="InterPro"/>
</dbReference>
<evidence type="ECO:0000256" key="3">
    <source>
        <dbReference type="ARBA" id="ARBA00022519"/>
    </source>
</evidence>
<keyword evidence="4" id="KW-0762">Sugar transport</keyword>
<dbReference type="AlphaFoldDB" id="A0A4Y8MX72"/>
<feature type="domain" description="ABC transporter" evidence="10">
    <location>
        <begin position="15"/>
        <end position="249"/>
    </location>
</feature>
<evidence type="ECO:0000256" key="4">
    <source>
        <dbReference type="ARBA" id="ARBA00022597"/>
    </source>
</evidence>
<comment type="caution">
    <text evidence="11">The sequence shown here is derived from an EMBL/GenBank/DDBJ whole genome shotgun (WGS) entry which is preliminary data.</text>
</comment>
<dbReference type="CDD" id="cd03215">
    <property type="entry name" value="ABC_Carb_Monos_II"/>
    <property type="match status" value="1"/>
</dbReference>
<keyword evidence="3" id="KW-0997">Cell inner membrane</keyword>
<dbReference type="SMART" id="SM00382">
    <property type="entry name" value="AAA"/>
    <property type="match status" value="1"/>
</dbReference>
<dbReference type="InterPro" id="IPR003593">
    <property type="entry name" value="AAA+_ATPase"/>
</dbReference>
<dbReference type="SUPFAM" id="SSF52540">
    <property type="entry name" value="P-loop containing nucleoside triphosphate hydrolases"/>
    <property type="match status" value="2"/>
</dbReference>
<sequence>MEMTVIEAEVMVPTLNVTDLQKCYGPTVALGSVSFEIFPGEVHALLGENGAGKSTLVKILSGVVQPDAGAAALAGSPYTPHSILEAREQGVATAFQELSLLPNLTVTENLSLPELRKRPLRLISKRDNEEKTATILAKYGLELNPRALVSQLTLADRQRLEIVRAMSKRPKLLILDEPTAVLSSTDWLFSLIRAETARGTSVLYISHRLNEIRELCARGTVLRSGRSIATTELGKTDDAAIFEMMVGNSLAAFSRDSSTSKQVGPARLQVTDLYAGKIKGASFRVPVGGIVGVAGLDGQGQSDLFHALFGLASIKSGDIRIDGRPVRVRSPAQVLKAGIGVSLLPEERKTQGIFPTLSVQCNVTLGAMGKVSRLGVVRRSQGQKLMRDVAKRVDLADRYFNFQIGDLSGGNQQKALLARVLSTGARTLLLFDPTRGVDVGTKQAIYEAIQSYAKSGGAVLLYSSELSEIVQLCDECLVVYDGRIVARLDGNEIEERRIVAAATGHIGDDRVRSAA</sequence>
<proteinExistence type="predicted"/>
<accession>A0A4Y8MX72</accession>
<name>A0A4Y8MX72_9BURK</name>
<evidence type="ECO:0000256" key="8">
    <source>
        <dbReference type="ARBA" id="ARBA00022967"/>
    </source>
</evidence>
<dbReference type="PANTHER" id="PTHR43790">
    <property type="entry name" value="CARBOHYDRATE TRANSPORT ATP-BINDING PROTEIN MG119-RELATED"/>
    <property type="match status" value="1"/>
</dbReference>
<protein>
    <submittedName>
        <fullName evidence="11">Sugar ABC transporter ATP-binding protein</fullName>
    </submittedName>
</protein>
<evidence type="ECO:0000313" key="11">
    <source>
        <dbReference type="EMBL" id="TFE42009.1"/>
    </source>
</evidence>
<dbReference type="InterPro" id="IPR003439">
    <property type="entry name" value="ABC_transporter-like_ATP-bd"/>
</dbReference>
<evidence type="ECO:0000259" key="10">
    <source>
        <dbReference type="PROSITE" id="PS50893"/>
    </source>
</evidence>
<dbReference type="InterPro" id="IPR017871">
    <property type="entry name" value="ABC_transporter-like_CS"/>
</dbReference>
<dbReference type="PROSITE" id="PS50893">
    <property type="entry name" value="ABC_TRANSPORTER_2"/>
    <property type="match status" value="2"/>
</dbReference>
<keyword evidence="6" id="KW-0547">Nucleotide-binding</keyword>
<evidence type="ECO:0000313" key="12">
    <source>
        <dbReference type="Proteomes" id="UP000297385"/>
    </source>
</evidence>
<keyword evidence="9" id="KW-0472">Membrane</keyword>
<evidence type="ECO:0000256" key="6">
    <source>
        <dbReference type="ARBA" id="ARBA00022741"/>
    </source>
</evidence>
<evidence type="ECO:0000256" key="1">
    <source>
        <dbReference type="ARBA" id="ARBA00022448"/>
    </source>
</evidence>
<keyword evidence="1" id="KW-0813">Transport</keyword>
<evidence type="ECO:0000256" key="2">
    <source>
        <dbReference type="ARBA" id="ARBA00022475"/>
    </source>
</evidence>
<dbReference type="EMBL" id="SNVI01000002">
    <property type="protein sequence ID" value="TFE42009.1"/>
    <property type="molecule type" value="Genomic_DNA"/>
</dbReference>
<dbReference type="InterPro" id="IPR027417">
    <property type="entry name" value="P-loop_NTPase"/>
</dbReference>
<gene>
    <name evidence="11" type="ORF">E2553_35930</name>
</gene>
<reference evidence="11 12" key="1">
    <citation type="submission" date="2019-03" db="EMBL/GenBank/DDBJ databases">
        <title>Complete Genome Sequence of Paraburkholderia dipogonis ICMP 19430T, a Nitrogen-fixing Symbiont of the South African Invasive Legume Dipogon lignosus in New Zealand.</title>
        <authorList>
            <person name="De Meyer S.E."/>
        </authorList>
    </citation>
    <scope>NUCLEOTIDE SEQUENCE [LARGE SCALE GENOMIC DNA]</scope>
    <source>
        <strain evidence="11 12">ICMP 19430</strain>
    </source>
</reference>